<feature type="transmembrane region" description="Helical" evidence="1">
    <location>
        <begin position="27"/>
        <end position="46"/>
    </location>
</feature>
<evidence type="ECO:0000313" key="3">
    <source>
        <dbReference type="Proteomes" id="UP000827724"/>
    </source>
</evidence>
<reference evidence="2" key="1">
    <citation type="submission" date="2021-08" db="EMBL/GenBank/DDBJ databases">
        <title>Chromosome-Level Trichoderma cornu-damae using Hi-C Data.</title>
        <authorList>
            <person name="Kim C.S."/>
        </authorList>
    </citation>
    <scope>NUCLEOTIDE SEQUENCE</scope>
    <source>
        <strain evidence="2">KA19-0412C</strain>
    </source>
</reference>
<evidence type="ECO:0000313" key="2">
    <source>
        <dbReference type="EMBL" id="KAH6609407.1"/>
    </source>
</evidence>
<accession>A0A9P8QVH3</accession>
<dbReference type="AlphaFoldDB" id="A0A9P8QVH3"/>
<sequence length="171" mass="18615">MAFVVIGALAVLGGAFVWGPSGKVAAVWKILVEFPFALVRMVWRLLSRRPTVLDRAILLWFCLMALSFFGSRLCQLGHHESGDGAGKDAELIGIEIIPADLSAPETPPQEAEPPVFARGLQVPSPGMGVVLCLLEANQPSMNPQNALRLGTAARRRKAKHYRRMLVEAISF</sequence>
<keyword evidence="1" id="KW-0812">Transmembrane</keyword>
<comment type="caution">
    <text evidence="2">The sequence shown here is derived from an EMBL/GenBank/DDBJ whole genome shotgun (WGS) entry which is preliminary data.</text>
</comment>
<gene>
    <name evidence="2" type="ORF">Trco_002753</name>
</gene>
<evidence type="ECO:0000256" key="1">
    <source>
        <dbReference type="SAM" id="Phobius"/>
    </source>
</evidence>
<name>A0A9P8QVH3_9HYPO</name>
<keyword evidence="1" id="KW-1133">Transmembrane helix</keyword>
<organism evidence="2 3">
    <name type="scientific">Trichoderma cornu-damae</name>
    <dbReference type="NCBI Taxonomy" id="654480"/>
    <lineage>
        <taxon>Eukaryota</taxon>
        <taxon>Fungi</taxon>
        <taxon>Dikarya</taxon>
        <taxon>Ascomycota</taxon>
        <taxon>Pezizomycotina</taxon>
        <taxon>Sordariomycetes</taxon>
        <taxon>Hypocreomycetidae</taxon>
        <taxon>Hypocreales</taxon>
        <taxon>Hypocreaceae</taxon>
        <taxon>Trichoderma</taxon>
    </lineage>
</organism>
<dbReference type="EMBL" id="JAIWOZ010000002">
    <property type="protein sequence ID" value="KAH6609407.1"/>
    <property type="molecule type" value="Genomic_DNA"/>
</dbReference>
<feature type="transmembrane region" description="Helical" evidence="1">
    <location>
        <begin position="53"/>
        <end position="71"/>
    </location>
</feature>
<protein>
    <submittedName>
        <fullName evidence="2">Uncharacterized protein</fullName>
    </submittedName>
</protein>
<dbReference type="Proteomes" id="UP000827724">
    <property type="component" value="Unassembled WGS sequence"/>
</dbReference>
<keyword evidence="1" id="KW-0472">Membrane</keyword>
<proteinExistence type="predicted"/>
<keyword evidence="3" id="KW-1185">Reference proteome</keyword>